<feature type="compositionally biased region" description="Basic and acidic residues" evidence="8">
    <location>
        <begin position="556"/>
        <end position="573"/>
    </location>
</feature>
<dbReference type="Proteomes" id="UP000835052">
    <property type="component" value="Unassembled WGS sequence"/>
</dbReference>
<dbReference type="EC" id="3.6.4.13" evidence="7"/>
<keyword evidence="2 6" id="KW-0378">Hydrolase</keyword>
<keyword evidence="3 6" id="KW-0347">Helicase</keyword>
<dbReference type="AlphaFoldDB" id="A0A8S1GZ15"/>
<comment type="similarity">
    <text evidence="6">Belongs to the DEAD box helicase family.</text>
</comment>
<dbReference type="SMART" id="SM00490">
    <property type="entry name" value="HELICc"/>
    <property type="match status" value="1"/>
</dbReference>
<evidence type="ECO:0000313" key="11">
    <source>
        <dbReference type="EMBL" id="CAD6188531.1"/>
    </source>
</evidence>
<comment type="function">
    <text evidence="7">RNA helicase.</text>
</comment>
<dbReference type="CDD" id="cd17956">
    <property type="entry name" value="DEADc_DDX51"/>
    <property type="match status" value="1"/>
</dbReference>
<gene>
    <name evidence="11" type="ORF">CAUJ_LOCUS4450</name>
</gene>
<feature type="region of interest" description="Disordered" evidence="8">
    <location>
        <begin position="531"/>
        <end position="573"/>
    </location>
</feature>
<keyword evidence="5 7" id="KW-0694">RNA-binding</keyword>
<keyword evidence="4 6" id="KW-0067">ATP-binding</keyword>
<keyword evidence="1 6" id="KW-0547">Nucleotide-binding</keyword>
<evidence type="ECO:0000256" key="8">
    <source>
        <dbReference type="SAM" id="MobiDB-lite"/>
    </source>
</evidence>
<evidence type="ECO:0000256" key="1">
    <source>
        <dbReference type="ARBA" id="ARBA00022741"/>
    </source>
</evidence>
<dbReference type="GO" id="GO:0043186">
    <property type="term" value="C:P granule"/>
    <property type="evidence" value="ECO:0007669"/>
    <property type="project" value="UniProtKB-ARBA"/>
</dbReference>
<dbReference type="InterPro" id="IPR027417">
    <property type="entry name" value="P-loop_NTPase"/>
</dbReference>
<dbReference type="OrthoDB" id="198787at2759"/>
<keyword evidence="12" id="KW-1185">Reference proteome</keyword>
<dbReference type="GO" id="GO:0003724">
    <property type="term" value="F:RNA helicase activity"/>
    <property type="evidence" value="ECO:0007669"/>
    <property type="project" value="UniProtKB-EC"/>
</dbReference>
<evidence type="ECO:0000313" key="12">
    <source>
        <dbReference type="Proteomes" id="UP000835052"/>
    </source>
</evidence>
<dbReference type="CDD" id="cd18787">
    <property type="entry name" value="SF2_C_DEAD"/>
    <property type="match status" value="1"/>
</dbReference>
<evidence type="ECO:0000259" key="10">
    <source>
        <dbReference type="PROSITE" id="PS51194"/>
    </source>
</evidence>
<feature type="domain" description="Helicase C-terminal" evidence="10">
    <location>
        <begin position="362"/>
        <end position="511"/>
    </location>
</feature>
<name>A0A8S1GZ15_9PELO</name>
<comment type="domain">
    <text evidence="7">The Q motif is unique to and characteristic of the DEAD box family of RNA helicases and controls ATP binding and hydrolysis.</text>
</comment>
<dbReference type="GO" id="GO:0005524">
    <property type="term" value="F:ATP binding"/>
    <property type="evidence" value="ECO:0007669"/>
    <property type="project" value="UniProtKB-UniRule"/>
</dbReference>
<dbReference type="InterPro" id="IPR001650">
    <property type="entry name" value="Helicase_C-like"/>
</dbReference>
<comment type="caution">
    <text evidence="11">The sequence shown here is derived from an EMBL/GenBank/DDBJ whole genome shotgun (WGS) entry which is preliminary data.</text>
</comment>
<sequence>MSVKNGKETEVNGEAEKNTEKEEEEDPEEEDEESLADDLSDQSDREVDEEKETAIDYKVLGNEKFSELPSLRVTSTWVNQATNFSAVVNDSSTKDVDLIELPDSLKLQRPNLIQKWFPVQHAVLPSLLKEARIPPLLRPRDIAIAAPTGSGKTLCYVLPILANQQKVVSNALYALIIVPVQTLVRQIEEEFSRWNPSGAVKVLNLSGVHDYDSESRRLDSLKPNVIVATPARFVQHLTAVPSFIDLSRLRYLVVDEADRMGSLVREEWLDVIEKFSECNSSSANMSDVFKNRQAPQKIVLSATLSKDVEDLHLWNLYRPRLFSATSSSSKENTNSVNHMSGVLALPGSIQHKILVCTAKFHPLAVYHHLCERKWNRVLIFVNEIESSNRLASVLKHLCKDKYEVDFFTAELFGKRRQKLFQRFKTGENRVLIASDVLARGVDVEDIDCVINYNLPQYDKLFVHRSGRTGRAGRSGFVLSIADNETKRIFIKMLKKTDLYGESTEEVAEENDFQQYMNAYQTALDELKATVAVNGKKKRNQPAQRSGHEGFRKRRPVKEVKEEWWKKKKKNRDD</sequence>
<evidence type="ECO:0000256" key="4">
    <source>
        <dbReference type="ARBA" id="ARBA00022840"/>
    </source>
</evidence>
<organism evidence="11 12">
    <name type="scientific">Caenorhabditis auriculariae</name>
    <dbReference type="NCBI Taxonomy" id="2777116"/>
    <lineage>
        <taxon>Eukaryota</taxon>
        <taxon>Metazoa</taxon>
        <taxon>Ecdysozoa</taxon>
        <taxon>Nematoda</taxon>
        <taxon>Chromadorea</taxon>
        <taxon>Rhabditida</taxon>
        <taxon>Rhabditina</taxon>
        <taxon>Rhabditomorpha</taxon>
        <taxon>Rhabditoidea</taxon>
        <taxon>Rhabditidae</taxon>
        <taxon>Peloderinae</taxon>
        <taxon>Caenorhabditis</taxon>
    </lineage>
</organism>
<dbReference type="InterPro" id="IPR000629">
    <property type="entry name" value="RNA-helicase_DEAD-box_CS"/>
</dbReference>
<dbReference type="PROSITE" id="PS51194">
    <property type="entry name" value="HELICASE_CTER"/>
    <property type="match status" value="1"/>
</dbReference>
<feature type="domain" description="Helicase ATP-binding" evidence="9">
    <location>
        <begin position="133"/>
        <end position="322"/>
    </location>
</feature>
<feature type="compositionally biased region" description="Basic and acidic residues" evidence="8">
    <location>
        <begin position="1"/>
        <end position="20"/>
    </location>
</feature>
<comment type="catalytic activity">
    <reaction evidence="7">
        <text>ATP + H2O = ADP + phosphate + H(+)</text>
        <dbReference type="Rhea" id="RHEA:13065"/>
        <dbReference type="ChEBI" id="CHEBI:15377"/>
        <dbReference type="ChEBI" id="CHEBI:15378"/>
        <dbReference type="ChEBI" id="CHEBI:30616"/>
        <dbReference type="ChEBI" id="CHEBI:43474"/>
        <dbReference type="ChEBI" id="CHEBI:456216"/>
        <dbReference type="EC" id="3.6.4.13"/>
    </reaction>
</comment>
<dbReference type="GO" id="GO:0003723">
    <property type="term" value="F:RNA binding"/>
    <property type="evidence" value="ECO:0007669"/>
    <property type="project" value="UniProtKB-UniRule"/>
</dbReference>
<feature type="region of interest" description="Disordered" evidence="8">
    <location>
        <begin position="1"/>
        <end position="54"/>
    </location>
</feature>
<dbReference type="PROSITE" id="PS51192">
    <property type="entry name" value="HELICASE_ATP_BIND_1"/>
    <property type="match status" value="1"/>
</dbReference>
<dbReference type="Pfam" id="PF00271">
    <property type="entry name" value="Helicase_C"/>
    <property type="match status" value="1"/>
</dbReference>
<evidence type="ECO:0000256" key="5">
    <source>
        <dbReference type="ARBA" id="ARBA00022884"/>
    </source>
</evidence>
<evidence type="ECO:0000256" key="6">
    <source>
        <dbReference type="RuleBase" id="RU000492"/>
    </source>
</evidence>
<evidence type="ECO:0000259" key="9">
    <source>
        <dbReference type="PROSITE" id="PS51192"/>
    </source>
</evidence>
<dbReference type="Pfam" id="PF00270">
    <property type="entry name" value="DEAD"/>
    <property type="match status" value="1"/>
</dbReference>
<dbReference type="SMART" id="SM00487">
    <property type="entry name" value="DEXDc"/>
    <property type="match status" value="1"/>
</dbReference>
<protein>
    <recommendedName>
        <fullName evidence="7">ATP-dependent RNA helicase</fullName>
        <ecNumber evidence="7">3.6.4.13</ecNumber>
    </recommendedName>
</protein>
<dbReference type="EMBL" id="CAJGYM010000008">
    <property type="protein sequence ID" value="CAD6188531.1"/>
    <property type="molecule type" value="Genomic_DNA"/>
</dbReference>
<evidence type="ECO:0000256" key="7">
    <source>
        <dbReference type="RuleBase" id="RU365068"/>
    </source>
</evidence>
<dbReference type="InterPro" id="IPR014001">
    <property type="entry name" value="Helicase_ATP-bd"/>
</dbReference>
<accession>A0A8S1GZ15</accession>
<reference evidence="11" key="1">
    <citation type="submission" date="2020-10" db="EMBL/GenBank/DDBJ databases">
        <authorList>
            <person name="Kikuchi T."/>
        </authorList>
    </citation>
    <scope>NUCLEOTIDE SEQUENCE</scope>
    <source>
        <strain evidence="11">NKZ352</strain>
    </source>
</reference>
<proteinExistence type="inferred from homology"/>
<dbReference type="PROSITE" id="PS00039">
    <property type="entry name" value="DEAD_ATP_HELICASE"/>
    <property type="match status" value="1"/>
</dbReference>
<evidence type="ECO:0000256" key="2">
    <source>
        <dbReference type="ARBA" id="ARBA00022801"/>
    </source>
</evidence>
<evidence type="ECO:0000256" key="3">
    <source>
        <dbReference type="ARBA" id="ARBA00022806"/>
    </source>
</evidence>
<dbReference type="InterPro" id="IPR011545">
    <property type="entry name" value="DEAD/DEAH_box_helicase_dom"/>
</dbReference>
<dbReference type="GO" id="GO:0016787">
    <property type="term" value="F:hydrolase activity"/>
    <property type="evidence" value="ECO:0007669"/>
    <property type="project" value="UniProtKB-KW"/>
</dbReference>
<dbReference type="SUPFAM" id="SSF52540">
    <property type="entry name" value="P-loop containing nucleoside triphosphate hydrolases"/>
    <property type="match status" value="1"/>
</dbReference>
<feature type="compositionally biased region" description="Acidic residues" evidence="8">
    <location>
        <begin position="21"/>
        <end position="51"/>
    </location>
</feature>
<dbReference type="PANTHER" id="PTHR24031">
    <property type="entry name" value="RNA HELICASE"/>
    <property type="match status" value="1"/>
</dbReference>
<dbReference type="Gene3D" id="3.40.50.300">
    <property type="entry name" value="P-loop containing nucleotide triphosphate hydrolases"/>
    <property type="match status" value="2"/>
</dbReference>